<name>A0A151NX95_ALLMI</name>
<dbReference type="AlphaFoldDB" id="A0A151NX95"/>
<gene>
    <name evidence="1" type="primary">NMS-1</name>
    <name evidence="1" type="ORF">Y1Q_0006236</name>
</gene>
<comment type="caution">
    <text evidence="1">The sequence shown here is derived from an EMBL/GenBank/DDBJ whole genome shotgun (WGS) entry which is preliminary data.</text>
</comment>
<dbReference type="Proteomes" id="UP000050525">
    <property type="component" value="Unassembled WGS sequence"/>
</dbReference>
<accession>A0A151NX95</accession>
<keyword evidence="2" id="KW-1185">Reference proteome</keyword>
<dbReference type="EMBL" id="AKHW03001628">
    <property type="protein sequence ID" value="KYO41418.1"/>
    <property type="molecule type" value="Genomic_DNA"/>
</dbReference>
<proteinExistence type="predicted"/>
<sequence>MRLPQPGARHRHASDLPDSQQLALCFSQWTELNQPQISSSIMDLCNSIFNSMQIAEPNRVKHCIIIIIFTRKIARKYIKDFYFTTQELKIQHIHLKMGIVLVPWDDPFFFSGLEMEELLKMVECRPSRRFPWSMKLTGRLLSP</sequence>
<reference evidence="1 2" key="1">
    <citation type="journal article" date="2012" name="Genome Biol.">
        <title>Sequencing three crocodilian genomes to illuminate the evolution of archosaurs and amniotes.</title>
        <authorList>
            <person name="St John J.A."/>
            <person name="Braun E.L."/>
            <person name="Isberg S.R."/>
            <person name="Miles L.G."/>
            <person name="Chong A.Y."/>
            <person name="Gongora J."/>
            <person name="Dalzell P."/>
            <person name="Moran C."/>
            <person name="Bed'hom B."/>
            <person name="Abzhanov A."/>
            <person name="Burgess S.C."/>
            <person name="Cooksey A.M."/>
            <person name="Castoe T.A."/>
            <person name="Crawford N.G."/>
            <person name="Densmore L.D."/>
            <person name="Drew J.C."/>
            <person name="Edwards S.V."/>
            <person name="Faircloth B.C."/>
            <person name="Fujita M.K."/>
            <person name="Greenwold M.J."/>
            <person name="Hoffmann F.G."/>
            <person name="Howard J.M."/>
            <person name="Iguchi T."/>
            <person name="Janes D.E."/>
            <person name="Khan S.Y."/>
            <person name="Kohno S."/>
            <person name="de Koning A.J."/>
            <person name="Lance S.L."/>
            <person name="McCarthy F.M."/>
            <person name="McCormack J.E."/>
            <person name="Merchant M.E."/>
            <person name="Peterson D.G."/>
            <person name="Pollock D.D."/>
            <person name="Pourmand N."/>
            <person name="Raney B.J."/>
            <person name="Roessler K.A."/>
            <person name="Sanford J.R."/>
            <person name="Sawyer R.H."/>
            <person name="Schmidt C.J."/>
            <person name="Triplett E.W."/>
            <person name="Tuberville T.D."/>
            <person name="Venegas-Anaya M."/>
            <person name="Howard J.T."/>
            <person name="Jarvis E.D."/>
            <person name="Guillette L.J.Jr."/>
            <person name="Glenn T.C."/>
            <person name="Green R.E."/>
            <person name="Ray D.A."/>
        </authorList>
    </citation>
    <scope>NUCLEOTIDE SEQUENCE [LARGE SCALE GENOMIC DNA]</scope>
    <source>
        <strain evidence="1">KSC_2009_1</strain>
    </source>
</reference>
<evidence type="ECO:0000313" key="1">
    <source>
        <dbReference type="EMBL" id="KYO41418.1"/>
    </source>
</evidence>
<protein>
    <submittedName>
        <fullName evidence="1">Neuromedin-S preproprotein isoform A</fullName>
    </submittedName>
</protein>
<evidence type="ECO:0000313" key="2">
    <source>
        <dbReference type="Proteomes" id="UP000050525"/>
    </source>
</evidence>
<organism evidence="1 2">
    <name type="scientific">Alligator mississippiensis</name>
    <name type="common">American alligator</name>
    <dbReference type="NCBI Taxonomy" id="8496"/>
    <lineage>
        <taxon>Eukaryota</taxon>
        <taxon>Metazoa</taxon>
        <taxon>Chordata</taxon>
        <taxon>Craniata</taxon>
        <taxon>Vertebrata</taxon>
        <taxon>Euteleostomi</taxon>
        <taxon>Archelosauria</taxon>
        <taxon>Archosauria</taxon>
        <taxon>Crocodylia</taxon>
        <taxon>Alligatoridae</taxon>
        <taxon>Alligatorinae</taxon>
        <taxon>Alligator</taxon>
    </lineage>
</organism>